<evidence type="ECO:0000256" key="1">
    <source>
        <dbReference type="ARBA" id="ARBA00022801"/>
    </source>
</evidence>
<keyword evidence="5" id="KW-1185">Reference proteome</keyword>
<dbReference type="RefSeq" id="WP_210420228.1">
    <property type="nucleotide sequence ID" value="NZ_CP042997.1"/>
</dbReference>
<dbReference type="Proteomes" id="UP000324233">
    <property type="component" value="Chromosome"/>
</dbReference>
<dbReference type="AlphaFoldDB" id="A0A5B9WA77"/>
<accession>A0A5B9WA77</accession>
<gene>
    <name evidence="4" type="ORF">OJF2_60630</name>
</gene>
<dbReference type="InterPro" id="IPR050261">
    <property type="entry name" value="FrsA_esterase"/>
</dbReference>
<organism evidence="4 5">
    <name type="scientific">Aquisphaera giovannonii</name>
    <dbReference type="NCBI Taxonomy" id="406548"/>
    <lineage>
        <taxon>Bacteria</taxon>
        <taxon>Pseudomonadati</taxon>
        <taxon>Planctomycetota</taxon>
        <taxon>Planctomycetia</taxon>
        <taxon>Isosphaerales</taxon>
        <taxon>Isosphaeraceae</taxon>
        <taxon>Aquisphaera</taxon>
    </lineage>
</organism>
<dbReference type="PANTHER" id="PTHR22946:SF0">
    <property type="entry name" value="DIENELACTONE HYDROLASE DOMAIN-CONTAINING PROTEIN"/>
    <property type="match status" value="1"/>
</dbReference>
<proteinExistence type="predicted"/>
<feature type="domain" description="Acetyl xylan esterase" evidence="3">
    <location>
        <begin position="80"/>
        <end position="223"/>
    </location>
</feature>
<evidence type="ECO:0000313" key="4">
    <source>
        <dbReference type="EMBL" id="QEH37472.1"/>
    </source>
</evidence>
<dbReference type="GO" id="GO:0006508">
    <property type="term" value="P:proteolysis"/>
    <property type="evidence" value="ECO:0007669"/>
    <property type="project" value="InterPro"/>
</dbReference>
<protein>
    <submittedName>
        <fullName evidence="4">Acetyl xylan esterase (AXE1)</fullName>
    </submittedName>
</protein>
<sequence length="427" mass="45735" precursor="true">MIAKHPRGTGRLVGMVVGAVACACLLVPAATALALDDQAGRDHLRVTPEMLTPPAARPADGFHAEGVEAIFYDGLPWKGKPTRVFAWVGMPSRAAGEKVPGIVLVHGGGGTAFDAWVRLWTGRGYAAIAMDTCGTVPRGTYANWERHEAGGPPGNRFEDSEAPAADQWPYHAVADVVLAHSLLRSRPEVDPGRIGITGISWGGYLTCIASGIDDRFRFAVPVYGCGFLGEDSVWKDEIAKLGPRGRRWLDLWDPSHYLPGGRMPKLWVTGTNDFAYPMDSLRKSCRSAGGRSTLCIRPRMPHGHGGAGENPEEIRAFADAVVRGGKPLVEITGQSRRGDKVRVEYRGDAAVVKAELLSTKDDGRWTDRRWEAAGAAVDPAAHAATATLPPGATTYFLNLHDDRGLLVSSEHVEVRGTSESAPVSGLP</sequence>
<evidence type="ECO:0000256" key="2">
    <source>
        <dbReference type="SAM" id="SignalP"/>
    </source>
</evidence>
<dbReference type="EMBL" id="CP042997">
    <property type="protein sequence ID" value="QEH37472.1"/>
    <property type="molecule type" value="Genomic_DNA"/>
</dbReference>
<dbReference type="InterPro" id="IPR029058">
    <property type="entry name" value="AB_hydrolase_fold"/>
</dbReference>
<dbReference type="SUPFAM" id="SSF53474">
    <property type="entry name" value="alpha/beta-Hydrolases"/>
    <property type="match status" value="1"/>
</dbReference>
<dbReference type="KEGG" id="agv:OJF2_60630"/>
<dbReference type="PROSITE" id="PS00708">
    <property type="entry name" value="PRO_ENDOPEP_SER"/>
    <property type="match status" value="1"/>
</dbReference>
<evidence type="ECO:0000313" key="5">
    <source>
        <dbReference type="Proteomes" id="UP000324233"/>
    </source>
</evidence>
<dbReference type="InterPro" id="IPR002471">
    <property type="entry name" value="Pept_S9_AS"/>
</dbReference>
<dbReference type="GO" id="GO:0004252">
    <property type="term" value="F:serine-type endopeptidase activity"/>
    <property type="evidence" value="ECO:0007669"/>
    <property type="project" value="InterPro"/>
</dbReference>
<keyword evidence="2" id="KW-0732">Signal</keyword>
<dbReference type="PANTHER" id="PTHR22946">
    <property type="entry name" value="DIENELACTONE HYDROLASE DOMAIN-CONTAINING PROTEIN-RELATED"/>
    <property type="match status" value="1"/>
</dbReference>
<reference evidence="4 5" key="1">
    <citation type="submission" date="2019-08" db="EMBL/GenBank/DDBJ databases">
        <title>Deep-cultivation of Planctomycetes and their phenomic and genomic characterization uncovers novel biology.</title>
        <authorList>
            <person name="Wiegand S."/>
            <person name="Jogler M."/>
            <person name="Boedeker C."/>
            <person name="Pinto D."/>
            <person name="Vollmers J."/>
            <person name="Rivas-Marin E."/>
            <person name="Kohn T."/>
            <person name="Peeters S.H."/>
            <person name="Heuer A."/>
            <person name="Rast P."/>
            <person name="Oberbeckmann S."/>
            <person name="Bunk B."/>
            <person name="Jeske O."/>
            <person name="Meyerdierks A."/>
            <person name="Storesund J.E."/>
            <person name="Kallscheuer N."/>
            <person name="Luecker S."/>
            <person name="Lage O.M."/>
            <person name="Pohl T."/>
            <person name="Merkel B.J."/>
            <person name="Hornburger P."/>
            <person name="Mueller R.-W."/>
            <person name="Bruemmer F."/>
            <person name="Labrenz M."/>
            <person name="Spormann A.M."/>
            <person name="Op den Camp H."/>
            <person name="Overmann J."/>
            <person name="Amann R."/>
            <person name="Jetten M.S.M."/>
            <person name="Mascher T."/>
            <person name="Medema M.H."/>
            <person name="Devos D.P."/>
            <person name="Kaster A.-K."/>
            <person name="Ovreas L."/>
            <person name="Rohde M."/>
            <person name="Galperin M.Y."/>
            <person name="Jogler C."/>
        </authorList>
    </citation>
    <scope>NUCLEOTIDE SEQUENCE [LARGE SCALE GENOMIC DNA]</scope>
    <source>
        <strain evidence="4 5">OJF2</strain>
    </source>
</reference>
<keyword evidence="1" id="KW-0378">Hydrolase</keyword>
<feature type="chain" id="PRO_5022721336" evidence="2">
    <location>
        <begin position="35"/>
        <end position="427"/>
    </location>
</feature>
<dbReference type="Gene3D" id="3.40.50.1820">
    <property type="entry name" value="alpha/beta hydrolase"/>
    <property type="match status" value="1"/>
</dbReference>
<evidence type="ECO:0000259" key="3">
    <source>
        <dbReference type="Pfam" id="PF05448"/>
    </source>
</evidence>
<dbReference type="InterPro" id="IPR008391">
    <property type="entry name" value="AXE1_dom"/>
</dbReference>
<feature type="signal peptide" evidence="2">
    <location>
        <begin position="1"/>
        <end position="34"/>
    </location>
</feature>
<dbReference type="PROSITE" id="PS51257">
    <property type="entry name" value="PROKAR_LIPOPROTEIN"/>
    <property type="match status" value="1"/>
</dbReference>
<name>A0A5B9WA77_9BACT</name>
<dbReference type="Pfam" id="PF05448">
    <property type="entry name" value="AXE1"/>
    <property type="match status" value="1"/>
</dbReference>